<sequence>MGLEMEADLEKNCKLVLSPNTVLPPLRKCSKVENRYEKVKTLRKDELLRVKEGFMEISFRHYRSASCKSTSSRPVGVEGNPDLKRDSTYQNSKEVRKMKNMGAVEGRSKIEMSASSDTSFSFRIVDSLCGSDEGSLQERNPTMQLGSNLTSISNSKEQCLSDGFIEICLNSDIRERGSAETLRRDTKDVSFECEPVLGRLDDGNDLLEKDTFLTLPKSHSAKVEVPHSPFSLESECFSRVSSRTRFSPMRKMFDPFMKSRSLRSPFGSVAGGGGKATGMENLMRNRTLRKSLLHDFSYTAQNSELNSLVIKKDHHLSAVASSPVHLHGFLKLVNKHGMPFFEFSMNHLEDVFVAKTWKAENAFNWIYTFHSVGGRKKGNASIWGSNDSSKESPIVGQMHVSCYLCSEVKKRGVSNDSMVTEFVLYDIAHAREMAVQKSTDVCESPASSNPVLTVGSCKSGDGTEALKLKDPSNLSCDNGSFDSSNESKPWASADLHPNLEIAAIVLQVPVGKRESLKYKRGDKSGDKRHLNLLNLSIIEESKKDVHDGKSQEQVKVVIPTGNHCLPCVESQGPSSLLNRWRLGGGCDCGGWDMACPLSILGNPRLKCDANQPLVDSQHPFELFVQGSKDNTLALAMTTIGEGEYAVDFHAQLSTLQAFCICVAVLHGTEASPAAMEQQNIRLAQCNSLGVLIEEEVKFLIKSVTGEEKKKVTKKVKEISPSFVINPPFSPIARV</sequence>
<organism evidence="1 2">
    <name type="scientific">Rubroshorea leprosula</name>
    <dbReference type="NCBI Taxonomy" id="152421"/>
    <lineage>
        <taxon>Eukaryota</taxon>
        <taxon>Viridiplantae</taxon>
        <taxon>Streptophyta</taxon>
        <taxon>Embryophyta</taxon>
        <taxon>Tracheophyta</taxon>
        <taxon>Spermatophyta</taxon>
        <taxon>Magnoliopsida</taxon>
        <taxon>eudicotyledons</taxon>
        <taxon>Gunneridae</taxon>
        <taxon>Pentapetalae</taxon>
        <taxon>rosids</taxon>
        <taxon>malvids</taxon>
        <taxon>Malvales</taxon>
        <taxon>Dipterocarpaceae</taxon>
        <taxon>Rubroshorea</taxon>
    </lineage>
</organism>
<dbReference type="Proteomes" id="UP001054252">
    <property type="component" value="Unassembled WGS sequence"/>
</dbReference>
<dbReference type="Pfam" id="PF12043">
    <property type="entry name" value="DUF3527"/>
    <property type="match status" value="1"/>
</dbReference>
<proteinExistence type="predicted"/>
<accession>A0AAV5KEY5</accession>
<reference evidence="1 2" key="1">
    <citation type="journal article" date="2021" name="Commun. Biol.">
        <title>The genome of Shorea leprosula (Dipterocarpaceae) highlights the ecological relevance of drought in aseasonal tropical rainforests.</title>
        <authorList>
            <person name="Ng K.K.S."/>
            <person name="Kobayashi M.J."/>
            <person name="Fawcett J.A."/>
            <person name="Hatakeyama M."/>
            <person name="Paape T."/>
            <person name="Ng C.H."/>
            <person name="Ang C.C."/>
            <person name="Tnah L.H."/>
            <person name="Lee C.T."/>
            <person name="Nishiyama T."/>
            <person name="Sese J."/>
            <person name="O'Brien M.J."/>
            <person name="Copetti D."/>
            <person name="Mohd Noor M.I."/>
            <person name="Ong R.C."/>
            <person name="Putra M."/>
            <person name="Sireger I.Z."/>
            <person name="Indrioko S."/>
            <person name="Kosugi Y."/>
            <person name="Izuno A."/>
            <person name="Isagi Y."/>
            <person name="Lee S.L."/>
            <person name="Shimizu K.K."/>
        </authorList>
    </citation>
    <scope>NUCLEOTIDE SEQUENCE [LARGE SCALE GENOMIC DNA]</scope>
    <source>
        <strain evidence="1">214</strain>
    </source>
</reference>
<evidence type="ECO:0000313" key="1">
    <source>
        <dbReference type="EMBL" id="GKV23128.1"/>
    </source>
</evidence>
<gene>
    <name evidence="1" type="ORF">SLEP1_g32898</name>
</gene>
<dbReference type="InterPro" id="IPR021916">
    <property type="entry name" value="DUF3527"/>
</dbReference>
<evidence type="ECO:0000313" key="2">
    <source>
        <dbReference type="Proteomes" id="UP001054252"/>
    </source>
</evidence>
<comment type="caution">
    <text evidence="1">The sequence shown here is derived from an EMBL/GenBank/DDBJ whole genome shotgun (WGS) entry which is preliminary data.</text>
</comment>
<protein>
    <submittedName>
        <fullName evidence="1">Uncharacterized protein</fullName>
    </submittedName>
</protein>
<dbReference type="AlphaFoldDB" id="A0AAV5KEY5"/>
<dbReference type="PANTHER" id="PTHR31390">
    <property type="entry name" value="EXPRESSED PROTEIN"/>
    <property type="match status" value="1"/>
</dbReference>
<name>A0AAV5KEY5_9ROSI</name>
<dbReference type="EMBL" id="BPVZ01000062">
    <property type="protein sequence ID" value="GKV23128.1"/>
    <property type="molecule type" value="Genomic_DNA"/>
</dbReference>
<keyword evidence="2" id="KW-1185">Reference proteome</keyword>
<dbReference type="PANTHER" id="PTHR31390:SF0">
    <property type="entry name" value="DOMAIN PROTEIN, PUTATIVE (DUF3527)-RELATED"/>
    <property type="match status" value="1"/>
</dbReference>